<feature type="region of interest" description="Disordered" evidence="1">
    <location>
        <begin position="1238"/>
        <end position="1263"/>
    </location>
</feature>
<dbReference type="GeneID" id="301841383"/>
<feature type="compositionally biased region" description="Basic and acidic residues" evidence="1">
    <location>
        <begin position="79"/>
        <end position="89"/>
    </location>
</feature>
<feature type="compositionally biased region" description="Acidic residues" evidence="1">
    <location>
        <begin position="802"/>
        <end position="816"/>
    </location>
</feature>
<evidence type="ECO:0000256" key="1">
    <source>
        <dbReference type="SAM" id="MobiDB-lite"/>
    </source>
</evidence>
<feature type="region of interest" description="Disordered" evidence="1">
    <location>
        <begin position="1"/>
        <end position="229"/>
    </location>
</feature>
<name>A0AA86XS66_9CAUD</name>
<feature type="compositionally biased region" description="Basic and acidic residues" evidence="1">
    <location>
        <begin position="162"/>
        <end position="186"/>
    </location>
</feature>
<keyword evidence="3" id="KW-1185">Reference proteome</keyword>
<feature type="region of interest" description="Disordered" evidence="1">
    <location>
        <begin position="758"/>
        <end position="853"/>
    </location>
</feature>
<feature type="region of interest" description="Disordered" evidence="1">
    <location>
        <begin position="950"/>
        <end position="973"/>
    </location>
</feature>
<sequence length="2339" mass="261511">MTDDGSPYDDFLREGSMEKALGLFERKNKNGEQPGAGTGAGTGADAAPESGAGFGGKVKNTLGKIGEKVGGAPGQENAAETHEESKDLASDGMTFDSDRPVDEHPEASDETRMRELRRMGEANKEAVKNTGAGDVYADRTDPENADEVAAKQLKQNEQVAADAEKQRRLSNEKTWAEEQDEAEKQNAENPDGTPETKDAGNPNVQPDSLIADPKQRQEQPPQDSMYQDPKAQDIYRRHAEKFLKAAGETAVENWGEGVSRGWDMAQNIVKMTLTHPSAMSSSSRLIGTALTGLQTASDFADKAAARYGMAADADPELVKDTLRYRLYRRDAKAGENVVGNTFRTISDSLARNGGDMADMSPSQLSAHMRDMQGEKDRLVAALQEPDLKPSDRRLLMGQAQHLQSYMTGIARQAKSLQAQQNEANRYARVQDLDRRKVAYDTLPSGDPNPWSLVLHEASPKFNLEIDPQTGAPKTREGMNAAAKTIEGMIGRIEADAAMDPNTKAAYIAHLHGLLKQAYSTKERWDETSARTKASDFGSVMQDLAARFPALANDNGKRLRDLYEKGEWPSDGSVTLRALTARFAEMAASGDEETRNVGNLFLSSLNSYVNSSKLGNRIASYSLNDRNRAINGHVAELKAAQAHLDELAEQAADGTLTQEQAAEKAKYEARIAMERSLIEGLQKGVSDMNIDEGVLSDAYKDLHKVLFRSTRDDVTGARFDVNDPKVQEALARFDSVVRRYEYKYFNRLLDRGAAVRGVLDGQDGGGAPLPPPGGQDGRRVNPGRQRQRRETPPADIPPRGEDETPIDDAEREAEQPEGEGAGLGGGDRQDDTNVPPEGETVPPEKEKAKKLTRAEQQYQTRMKNVQSAILGEDDFQNEEDRAAIETMFRNGWFKFNGDNSLKTPDILSKATLNTLIKKIDDYLKNDSSTGRMRELSEEYLAGLEKQYKSKFGEKSKGDGKREDAGNSIEPNEFFHRSDGRTAENIVDELKDLGVLVDDGKGGLEITMQNDVLRSVRKRMGNIKDSVLKKAIGNVLKEYRKTKRTDDIVPPETDADVPPETPAFDPSPLNDLNGWNLDNADSIAEGLKNMGLGNTDVIRAAVADAADAADAETAKGLAKAALQNHLRSLNIDPDRLEDAQKANLDRLGESLGEHVWNETQTRREQNRKDEEEADSDFDEDAFNKRINELNYGDWNAVKKLYDEARQIKGLDDVSNRLQNTIINKYDSKFQPGSFYATLNMETNTGRNKRDRKDKGKDGDKNKEWPISAEEQTTGRAIADLMDAWDKGRADRDSGKTEFYSSLAELSNSIAAQLQTLPKGKKNRFGKLIDPKAHGETIAVLNRVKDLFGKEQLGGIYNSVLYQLNTDSAIAKQYGEGTDERKTADRLAQEDEAKKDALLGAYSTVENALKDTAYSGLLEPWAVPKKKDENEAETRRENAEREANRENAHKNVKPVDPEEEVKTLDKLKGLDSKWNGAARLVSWLDAADKNDTDARNYAKSLRSMFYVTTKGGGYRLNRTLNRLNAFRGEKGDINKGKVDDLMAKYGLEPVFGTKPAKEESEPEPAPETGKDLWNQDRMIGVMGEVAGANDPGKRWDALEKILVHLDPEDDDADLSWLKDVDRNLLNDRIMPILRGYFYTTDDDGQLVPNDELRDKVDEDKRYMVDRVMEAYGQKPVFESEYQDDAGENLEAPKSWLEAPMDPDPIERPEIEENIIRRWNHLRDLPPREAWDRAGNTLLDYLDKVDASADDAQMKKHVEDVRNLFFADSERGKLRADFSDLPDYTRQMVDRVMLKFGLDPVFDDSLRSDAEGGAGSSDPAVKKLIIDTQRGLHRYTGYLDGMKNWDVSKDLFEYLASDAAPADDRKLRQVAAELRASLYDNKKDDHELTLKLGLQNKTIGLSAEQKSLIDRVMDKYGLASVFGTEYREDEPSQETGAGIPEGQSRFFDPKNYSLADPSGGKIGFAATEYGEKVLDKMSDYVATHPNADRTTLSIYQNGLKMFNDSKLEGVDRTTRIGDYDEHSRYEGESYGDEITPHMNSRSGDVFIPKDLDLPGSMSTVFHELGHRMDWIGVNAPRNSEVAKARRVFIESIPKIEDTPVSEALKNFVRTAKDMRAKIISDATAVYKEDSTEITSQVKDLLYFLGYRSEEDQKLVRQAVGKDVQKLIYRLRNNRSIRNRAAKFYIALEYKRAADSDFDDELNRRLDALYELDVQRTEKMNEVYKRSGYKEFIAKYEDWGEYADIYDAISGGRLLDERKIPSGHGWGYYSGNSEEVNASRKAAEIIAQYFSLSVTSPDIFRQLHRDLPEMARALDDYADKLNRYVSMSDEDRRITSRLNPADWM</sequence>
<feature type="compositionally biased region" description="Basic and acidic residues" evidence="1">
    <location>
        <begin position="96"/>
        <end position="127"/>
    </location>
</feature>
<reference evidence="2 3" key="1">
    <citation type="journal article" date="2023" name="Nat. Microbiol.">
        <title>A compendium of viruses from methanogenic archaea reveals their diversity and adaptations to the gut environment.</title>
        <authorList>
            <person name="Medvedeva S."/>
            <person name="Borrel G."/>
            <person name="Krupovic M."/>
            <person name="Gribaldo S."/>
        </authorList>
    </citation>
    <scope>NUCLEOTIDE SEQUENCE [LARGE SCALE GENOMIC DNA]</scope>
</reference>
<evidence type="ECO:0000313" key="2">
    <source>
        <dbReference type="EMBL" id="DBA35612.1"/>
    </source>
</evidence>
<feature type="compositionally biased region" description="Basic and acidic residues" evidence="1">
    <location>
        <begin position="787"/>
        <end position="801"/>
    </location>
</feature>
<gene>
    <name evidence="2" type="ORF">vir335_00056</name>
</gene>
<dbReference type="Proteomes" id="UP001302000">
    <property type="component" value="Segment"/>
</dbReference>
<organism evidence="2 3">
    <name type="scientific">Caudoviricetes sp. vir335</name>
    <dbReference type="NCBI Taxonomy" id="3068357"/>
    <lineage>
        <taxon>Viruses</taxon>
        <taxon>Duplodnaviria</taxon>
        <taxon>Heunggongvirae</taxon>
        <taxon>Uroviricota</taxon>
        <taxon>Caudoviricetes</taxon>
    </lineage>
</organism>
<feature type="compositionally biased region" description="Basic and acidic residues" evidence="1">
    <location>
        <begin position="841"/>
        <end position="852"/>
    </location>
</feature>
<dbReference type="RefSeq" id="YP_013605516.1">
    <property type="nucleotide sequence ID" value="NC_134205.1"/>
</dbReference>
<feature type="region of interest" description="Disordered" evidence="1">
    <location>
        <begin position="1422"/>
        <end position="1457"/>
    </location>
</feature>
<dbReference type="EMBL" id="BK063680">
    <property type="protein sequence ID" value="DBA35612.1"/>
    <property type="molecule type" value="Genomic_DNA"/>
</dbReference>
<protein>
    <submittedName>
        <fullName evidence="2">Uncharacterized protein</fullName>
    </submittedName>
</protein>
<feature type="compositionally biased region" description="Basic and acidic residues" evidence="1">
    <location>
        <begin position="950"/>
        <end position="963"/>
    </location>
</feature>
<accession>A0AA86XS66</accession>
<proteinExistence type="predicted"/>
<evidence type="ECO:0000313" key="3">
    <source>
        <dbReference type="Proteomes" id="UP001302000"/>
    </source>
</evidence>
<feature type="compositionally biased region" description="Basic and acidic residues" evidence="1">
    <location>
        <begin position="1248"/>
        <end position="1261"/>
    </location>
</feature>